<dbReference type="EMBL" id="CP003362">
    <property type="protein sequence ID" value="AGB48533.1"/>
    <property type="molecule type" value="Genomic_DNA"/>
</dbReference>
<protein>
    <submittedName>
        <fullName evidence="3">Deoxycytidine deaminase</fullName>
    </submittedName>
</protein>
<evidence type="ECO:0000256" key="2">
    <source>
        <dbReference type="ARBA" id="ARBA00023080"/>
    </source>
</evidence>
<name>L0KWT1_METHD</name>
<dbReference type="SUPFAM" id="SSF51283">
    <property type="entry name" value="dUTPase-like"/>
    <property type="match status" value="1"/>
</dbReference>
<dbReference type="Proteomes" id="UP000010866">
    <property type="component" value="Chromosome"/>
</dbReference>
<keyword evidence="4" id="KW-1185">Reference proteome</keyword>
<keyword evidence="1" id="KW-0378">Hydrolase</keyword>
<dbReference type="Pfam" id="PF22769">
    <property type="entry name" value="DCD"/>
    <property type="match status" value="1"/>
</dbReference>
<dbReference type="GO" id="GO:0006229">
    <property type="term" value="P:dUTP biosynthetic process"/>
    <property type="evidence" value="ECO:0007669"/>
    <property type="project" value="InterPro"/>
</dbReference>
<dbReference type="InterPro" id="IPR036157">
    <property type="entry name" value="dUTPase-like_sf"/>
</dbReference>
<dbReference type="Gene3D" id="2.70.40.10">
    <property type="match status" value="1"/>
</dbReference>
<keyword evidence="2" id="KW-0546">Nucleotide metabolism</keyword>
<proteinExistence type="predicted"/>
<dbReference type="STRING" id="867904.Metho_0255"/>
<accession>L0KWT1</accession>
<dbReference type="NCBIfam" id="NF002598">
    <property type="entry name" value="PRK02253.1"/>
    <property type="match status" value="1"/>
</dbReference>
<dbReference type="HOGENOM" id="CLU_103451_2_0_2"/>
<sequence>MTLLSRKELRERILAKPLLLPLMENMIDMEMQLQPNSVEMTLQRVEVMEGAGAIDFDNSGRKIPLSKPLEFDDDGWIFLPPGTYKVVFNEILNIPNDLAAIARPRSTMLRCGVNIGTAVWDSGYRGRSESMLVVQNPEGFNLRKNARIIQLLFYKLHAEVEEGYKGQYQHENI</sequence>
<dbReference type="OrthoDB" id="45265at2157"/>
<dbReference type="PANTHER" id="PTHR42680:SF1">
    <property type="entry name" value="DEOXYURIDINE 5'-TRIPHOSPHATE NUCLEOTIDOHYDROLASE"/>
    <property type="match status" value="1"/>
</dbReference>
<dbReference type="InterPro" id="IPR033704">
    <property type="entry name" value="dUTPase_trimeric"/>
</dbReference>
<dbReference type="GeneID" id="14408197"/>
<reference evidence="4" key="1">
    <citation type="submission" date="2012-02" db="EMBL/GenBank/DDBJ databases">
        <title>Complete sequence of chromosome of Methanomethylovorans hollandica DSM 15978.</title>
        <authorList>
            <person name="Lucas S."/>
            <person name="Copeland A."/>
            <person name="Lapidus A."/>
            <person name="Glavina del Rio T."/>
            <person name="Dalin E."/>
            <person name="Tice H."/>
            <person name="Bruce D."/>
            <person name="Goodwin L."/>
            <person name="Pitluck S."/>
            <person name="Peters L."/>
            <person name="Mikhailova N."/>
            <person name="Held B."/>
            <person name="Kyrpides N."/>
            <person name="Mavromatis K."/>
            <person name="Ivanova N."/>
            <person name="Brettin T."/>
            <person name="Detter J.C."/>
            <person name="Han C."/>
            <person name="Larimer F."/>
            <person name="Land M."/>
            <person name="Hauser L."/>
            <person name="Markowitz V."/>
            <person name="Cheng J.-F."/>
            <person name="Hugenholtz P."/>
            <person name="Woyke T."/>
            <person name="Wu D."/>
            <person name="Spring S."/>
            <person name="Schroeder M."/>
            <person name="Brambilla E."/>
            <person name="Klenk H.-P."/>
            <person name="Eisen J.A."/>
        </authorList>
    </citation>
    <scope>NUCLEOTIDE SEQUENCE [LARGE SCALE GENOMIC DNA]</scope>
    <source>
        <strain evidence="4">DSM 15978 / NBRC 107637 / DMS1</strain>
    </source>
</reference>
<dbReference type="KEGG" id="mhz:Metho_0255"/>
<dbReference type="CDD" id="cd07557">
    <property type="entry name" value="trimeric_dUTPase"/>
    <property type="match status" value="1"/>
</dbReference>
<evidence type="ECO:0000313" key="3">
    <source>
        <dbReference type="EMBL" id="AGB48533.1"/>
    </source>
</evidence>
<evidence type="ECO:0000256" key="1">
    <source>
        <dbReference type="ARBA" id="ARBA00022801"/>
    </source>
</evidence>
<dbReference type="AlphaFoldDB" id="L0KWT1"/>
<organism evidence="3 4">
    <name type="scientific">Methanomethylovorans hollandica (strain DSM 15978 / NBRC 107637 / DMS1)</name>
    <dbReference type="NCBI Taxonomy" id="867904"/>
    <lineage>
        <taxon>Archaea</taxon>
        <taxon>Methanobacteriati</taxon>
        <taxon>Methanobacteriota</taxon>
        <taxon>Stenosarchaea group</taxon>
        <taxon>Methanomicrobia</taxon>
        <taxon>Methanosarcinales</taxon>
        <taxon>Methanosarcinaceae</taxon>
        <taxon>Methanomethylovorans</taxon>
    </lineage>
</organism>
<evidence type="ECO:0000313" key="4">
    <source>
        <dbReference type="Proteomes" id="UP000010866"/>
    </source>
</evidence>
<dbReference type="PANTHER" id="PTHR42680">
    <property type="entry name" value="DCTP DEAMINASE"/>
    <property type="match status" value="1"/>
</dbReference>
<dbReference type="GO" id="GO:0008829">
    <property type="term" value="F:dCTP deaminase activity"/>
    <property type="evidence" value="ECO:0007669"/>
    <property type="project" value="InterPro"/>
</dbReference>
<gene>
    <name evidence="3" type="ordered locus">Metho_0255</name>
</gene>
<dbReference type="RefSeq" id="WP_015323702.1">
    <property type="nucleotide sequence ID" value="NC_019977.1"/>
</dbReference>
<dbReference type="InterPro" id="IPR011962">
    <property type="entry name" value="dCTP_deaminase"/>
</dbReference>